<dbReference type="Proteomes" id="UP000537718">
    <property type="component" value="Unassembled WGS sequence"/>
</dbReference>
<dbReference type="PROSITE" id="PS51186">
    <property type="entry name" value="GNAT"/>
    <property type="match status" value="1"/>
</dbReference>
<evidence type="ECO:0000256" key="1">
    <source>
        <dbReference type="ARBA" id="ARBA00022679"/>
    </source>
</evidence>
<dbReference type="PANTHER" id="PTHR42919">
    <property type="entry name" value="N-ALPHA-ACETYLTRANSFERASE"/>
    <property type="match status" value="1"/>
</dbReference>
<proteinExistence type="predicted"/>
<dbReference type="InterPro" id="IPR051556">
    <property type="entry name" value="N-term/lysine_N-AcTrnsfr"/>
</dbReference>
<keyword evidence="4" id="KW-0687">Ribonucleoprotein</keyword>
<reference evidence="4 5" key="1">
    <citation type="submission" date="2020-08" db="EMBL/GenBank/DDBJ databases">
        <title>Genomic Encyclopedia of Type Strains, Phase IV (KMG-V): Genome sequencing to study the core and pangenomes of soil and plant-associated prokaryotes.</title>
        <authorList>
            <person name="Whitman W."/>
        </authorList>
    </citation>
    <scope>NUCLEOTIDE SEQUENCE [LARGE SCALE GENOMIC DNA]</scope>
    <source>
        <strain evidence="4 5">MP7CTX6</strain>
    </source>
</reference>
<dbReference type="Gene3D" id="3.40.630.30">
    <property type="match status" value="1"/>
</dbReference>
<evidence type="ECO:0000313" key="4">
    <source>
        <dbReference type="EMBL" id="MBB5620750.1"/>
    </source>
</evidence>
<dbReference type="PANTHER" id="PTHR42919:SF8">
    <property type="entry name" value="N-ALPHA-ACETYLTRANSFERASE 50"/>
    <property type="match status" value="1"/>
</dbReference>
<name>A0A7W8YS29_9SPHI</name>
<keyword evidence="1" id="KW-0808">Transferase</keyword>
<evidence type="ECO:0000259" key="3">
    <source>
        <dbReference type="PROSITE" id="PS51186"/>
    </source>
</evidence>
<evidence type="ECO:0000256" key="2">
    <source>
        <dbReference type="ARBA" id="ARBA00023315"/>
    </source>
</evidence>
<dbReference type="InterPro" id="IPR016181">
    <property type="entry name" value="Acyl_CoA_acyltransferase"/>
</dbReference>
<organism evidence="4 5">
    <name type="scientific">Pedobacter cryoconitis</name>
    <dbReference type="NCBI Taxonomy" id="188932"/>
    <lineage>
        <taxon>Bacteria</taxon>
        <taxon>Pseudomonadati</taxon>
        <taxon>Bacteroidota</taxon>
        <taxon>Sphingobacteriia</taxon>
        <taxon>Sphingobacteriales</taxon>
        <taxon>Sphingobacteriaceae</taxon>
        <taxon>Pedobacter</taxon>
    </lineage>
</organism>
<keyword evidence="4" id="KW-0689">Ribosomal protein</keyword>
<dbReference type="RefSeq" id="WP_183866774.1">
    <property type="nucleotide sequence ID" value="NZ_JACHCF010000004.1"/>
</dbReference>
<dbReference type="CDD" id="cd04301">
    <property type="entry name" value="NAT_SF"/>
    <property type="match status" value="1"/>
</dbReference>
<evidence type="ECO:0000313" key="5">
    <source>
        <dbReference type="Proteomes" id="UP000537718"/>
    </source>
</evidence>
<comment type="caution">
    <text evidence="4">The sequence shown here is derived from an EMBL/GenBank/DDBJ whole genome shotgun (WGS) entry which is preliminary data.</text>
</comment>
<feature type="domain" description="N-acetyltransferase" evidence="3">
    <location>
        <begin position="4"/>
        <end position="173"/>
    </location>
</feature>
<dbReference type="Pfam" id="PF00583">
    <property type="entry name" value="Acetyltransf_1"/>
    <property type="match status" value="1"/>
</dbReference>
<keyword evidence="2" id="KW-0012">Acyltransferase</keyword>
<dbReference type="AlphaFoldDB" id="A0A7W8YS29"/>
<dbReference type="GO" id="GO:0016747">
    <property type="term" value="F:acyltransferase activity, transferring groups other than amino-acyl groups"/>
    <property type="evidence" value="ECO:0007669"/>
    <property type="project" value="InterPro"/>
</dbReference>
<dbReference type="GO" id="GO:0005840">
    <property type="term" value="C:ribosome"/>
    <property type="evidence" value="ECO:0007669"/>
    <property type="project" value="UniProtKB-KW"/>
</dbReference>
<dbReference type="SUPFAM" id="SSF55729">
    <property type="entry name" value="Acyl-CoA N-acyltransferases (Nat)"/>
    <property type="match status" value="1"/>
</dbReference>
<accession>A0A7W8YS29</accession>
<gene>
    <name evidence="4" type="ORF">HDE69_001803</name>
</gene>
<dbReference type="InterPro" id="IPR000182">
    <property type="entry name" value="GNAT_dom"/>
</dbReference>
<protein>
    <submittedName>
        <fullName evidence="4">Ribosomal protein S18 acetylase RimI-like enzyme</fullName>
    </submittedName>
</protein>
<sequence>MNQIKIIKASPDDFKVIREIGQQTFLESFASSTTEADMAKYLEESFTEKKISAELANPDSMFFIALDNENLVGYLKVNSGKTQKELQDDSALEIERIYVKSSHHGKMVGQLLYSKALEIAMLQNKAYLWLGVWEENSRAIRFYEKNGFVTFDKRIFKMGNDEQTDLMMKKILTPAS</sequence>
<dbReference type="EMBL" id="JACHCF010000004">
    <property type="protein sequence ID" value="MBB5620750.1"/>
    <property type="molecule type" value="Genomic_DNA"/>
</dbReference>